<evidence type="ECO:0000313" key="5">
    <source>
        <dbReference type="Proteomes" id="UP000030656"/>
    </source>
</evidence>
<dbReference type="Pfam" id="PF05424">
    <property type="entry name" value="Duffy_binding"/>
    <property type="match status" value="1"/>
</dbReference>
<dbReference type="InterPro" id="IPR029210">
    <property type="entry name" value="PfEMP1_NTS"/>
</dbReference>
<dbReference type="InterPro" id="IPR042202">
    <property type="entry name" value="Duffy-ag-bd_sf"/>
</dbReference>
<evidence type="ECO:0000259" key="1">
    <source>
        <dbReference type="Pfam" id="PF05424"/>
    </source>
</evidence>
<evidence type="ECO:0000259" key="3">
    <source>
        <dbReference type="Pfam" id="PF22672"/>
    </source>
</evidence>
<dbReference type="EMBL" id="KI928077">
    <property type="protein sequence ID" value="ETW27278.1"/>
    <property type="molecule type" value="Genomic_DNA"/>
</dbReference>
<reference evidence="4 5" key="1">
    <citation type="submission" date="2013-02" db="EMBL/GenBank/DDBJ databases">
        <title>The Genome Annotation of Plasmodium falciparum FCH/4.</title>
        <authorList>
            <consortium name="The Broad Institute Genome Sequencing Platform"/>
            <consortium name="The Broad Institute Genome Sequencing Center for Infectious Disease"/>
            <person name="Neafsey D."/>
            <person name="Hoffman S."/>
            <person name="Volkman S."/>
            <person name="Rosenthal P."/>
            <person name="Walker B."/>
            <person name="Young S.K."/>
            <person name="Zeng Q."/>
            <person name="Gargeya S."/>
            <person name="Fitzgerald M."/>
            <person name="Haas B."/>
            <person name="Abouelleil A."/>
            <person name="Allen A.W."/>
            <person name="Alvarado L."/>
            <person name="Arachchi H.M."/>
            <person name="Berlin A.M."/>
            <person name="Chapman S.B."/>
            <person name="Gainer-Dewar J."/>
            <person name="Goldberg J."/>
            <person name="Griggs A."/>
            <person name="Gujja S."/>
            <person name="Hansen M."/>
            <person name="Howarth C."/>
            <person name="Imamovic A."/>
            <person name="Ireland A."/>
            <person name="Larimer J."/>
            <person name="McCowan C."/>
            <person name="Murphy C."/>
            <person name="Pearson M."/>
            <person name="Poon T.W."/>
            <person name="Priest M."/>
            <person name="Roberts A."/>
            <person name="Saif S."/>
            <person name="Shea T."/>
            <person name="Sisk P."/>
            <person name="Sykes S."/>
            <person name="Wortman J."/>
            <person name="Nusbaum C."/>
            <person name="Birren B."/>
        </authorList>
    </citation>
    <scope>NUCLEOTIDE SEQUENCE [LARGE SCALE GENOMIC DNA]</scope>
    <source>
        <strain evidence="4 5">FCH/4</strain>
    </source>
</reference>
<organism evidence="4 5">
    <name type="scientific">Plasmodium falciparum FCH/4</name>
    <dbReference type="NCBI Taxonomy" id="1036724"/>
    <lineage>
        <taxon>Eukaryota</taxon>
        <taxon>Sar</taxon>
        <taxon>Alveolata</taxon>
        <taxon>Apicomplexa</taxon>
        <taxon>Aconoidasida</taxon>
        <taxon>Haemosporida</taxon>
        <taxon>Plasmodiidae</taxon>
        <taxon>Plasmodium</taxon>
        <taxon>Plasmodium (Laverania)</taxon>
    </lineage>
</organism>
<dbReference type="Proteomes" id="UP000030656">
    <property type="component" value="Unassembled WGS sequence"/>
</dbReference>
<dbReference type="InterPro" id="IPR008602">
    <property type="entry name" value="Duffy-antigen-binding"/>
</dbReference>
<accession>A0A024VG72</accession>
<proteinExistence type="predicted"/>
<evidence type="ECO:0000313" key="4">
    <source>
        <dbReference type="EMBL" id="ETW27278.1"/>
    </source>
</evidence>
<dbReference type="Pfam" id="PF22672">
    <property type="entry name" value="DBL_C"/>
    <property type="match status" value="1"/>
</dbReference>
<dbReference type="FunFam" id="1.20.1310.20:FF:000001">
    <property type="entry name" value="Erythrocyte membrane protein 1, PfEMP1"/>
    <property type="match status" value="1"/>
</dbReference>
<feature type="domain" description="Duffy-binding-like" evidence="3">
    <location>
        <begin position="344"/>
        <end position="506"/>
    </location>
</feature>
<dbReference type="GO" id="GO:0046789">
    <property type="term" value="F:host cell surface receptor binding"/>
    <property type="evidence" value="ECO:0007669"/>
    <property type="project" value="InterPro"/>
</dbReference>
<dbReference type="SUPFAM" id="SSF140924">
    <property type="entry name" value="Duffy binding domain-like"/>
    <property type="match status" value="1"/>
</dbReference>
<feature type="non-terminal residue" evidence="4">
    <location>
        <position position="506"/>
    </location>
</feature>
<dbReference type="Pfam" id="PF15447">
    <property type="entry name" value="NTS"/>
    <property type="match status" value="1"/>
</dbReference>
<protein>
    <submittedName>
        <fullName evidence="4">Uncharacterized protein</fullName>
    </submittedName>
</protein>
<feature type="domain" description="Duffy-antigen binding" evidence="1">
    <location>
        <begin position="136"/>
        <end position="340"/>
    </location>
</feature>
<dbReference type="OrthoDB" id="10572144at2759"/>
<name>A0A024VG72_PLAFA</name>
<dbReference type="InterPro" id="IPR054595">
    <property type="entry name" value="DBL_C"/>
</dbReference>
<dbReference type="Gene3D" id="1.20.58.830">
    <property type="match status" value="1"/>
</dbReference>
<dbReference type="GO" id="GO:0016020">
    <property type="term" value="C:membrane"/>
    <property type="evidence" value="ECO:0007669"/>
    <property type="project" value="InterPro"/>
</dbReference>
<evidence type="ECO:0000259" key="2">
    <source>
        <dbReference type="Pfam" id="PF15447"/>
    </source>
</evidence>
<sequence length="506" mass="58069">MSTQGGSGVGSGADKYDDAKDFLDKIGQKVYDEIVKKGVAETYKGELKGNLTSSTFFVRETVSSLDPCQLESKYTELISGSGVAGGSGGSLASGVAARGDPCKKDTNGNDVDRFSVKEQAEYDNKKMKCSNGKNEGACAPFRRLHLCNKNMVKMDTNNDDSSKAKHNLLVDVCMAAKYEGETLTRYHPQYQNKYGDSQICTVLARSFADIGDIVRGRDLYRRDKGEETKLENNLKEIFKQIHEDVMKTSDKNGELKTRYQDDNGGNYYQLREDWWTANRETVWKAITCSADRVNAYFRKTCNEDGTSSCAIHQCRCQKKDGRHDSDQVPTYFDYVPQYLRWFEEWAEDFCRKKNKKVENAKNKCRGKDKYNQERYCSLNGCDCTKTVRARGKLRYGNRCIDCLYACYPYVDWIDNQRKQFLKQKEEFEKQVKKYKTEISDGVGSGSSRKTRAASTTNYEEYEKKFYDELKAKYEDEGLNKFLEKLSDEEVCKIFKEKEEGRIDFKN</sequence>
<feature type="domain" description="Plasmodium falciparum erythrocyte membrane protein-1 N-terminal segment" evidence="2">
    <location>
        <begin position="18"/>
        <end position="54"/>
    </location>
</feature>
<reference evidence="4 5" key="2">
    <citation type="submission" date="2013-02" db="EMBL/GenBank/DDBJ databases">
        <title>The Genome Sequence of Plasmodium falciparum FCH/4.</title>
        <authorList>
            <consortium name="The Broad Institute Genome Sequencing Platform"/>
            <consortium name="The Broad Institute Genome Sequencing Center for Infectious Disease"/>
            <person name="Neafsey D."/>
            <person name="Cheeseman I."/>
            <person name="Volkman S."/>
            <person name="Adams J."/>
            <person name="Walker B."/>
            <person name="Young S.K."/>
            <person name="Zeng Q."/>
            <person name="Gargeya S."/>
            <person name="Fitzgerald M."/>
            <person name="Haas B."/>
            <person name="Abouelleil A."/>
            <person name="Alvarado L."/>
            <person name="Arachchi H.M."/>
            <person name="Berlin A.M."/>
            <person name="Chapman S.B."/>
            <person name="Dewar J."/>
            <person name="Goldberg J."/>
            <person name="Griggs A."/>
            <person name="Gujja S."/>
            <person name="Hansen M."/>
            <person name="Howarth C."/>
            <person name="Imamovic A."/>
            <person name="Larimer J."/>
            <person name="McCowan C."/>
            <person name="Murphy C."/>
            <person name="Neiman D."/>
            <person name="Pearson M."/>
            <person name="Priest M."/>
            <person name="Roberts A."/>
            <person name="Saif S."/>
            <person name="Shea T."/>
            <person name="Sisk P."/>
            <person name="Sykes S."/>
            <person name="Wortman J."/>
            <person name="Nusbaum C."/>
            <person name="Birren B."/>
        </authorList>
    </citation>
    <scope>NUCLEOTIDE SEQUENCE [LARGE SCALE GENOMIC DNA]</scope>
    <source>
        <strain evidence="4 5">FCH/4</strain>
    </source>
</reference>
<dbReference type="AlphaFoldDB" id="A0A024VG72"/>
<gene>
    <name evidence="4" type="ORF">PFFCH_05300</name>
</gene>
<dbReference type="Gene3D" id="1.20.1310.20">
    <property type="entry name" value="Duffy-antigen binding domain"/>
    <property type="match status" value="1"/>
</dbReference>